<sequence length="85" mass="10119">MPRLKNRGFHRPAYWWSSDIAELCKRCHELHRRATRNAERSPNQDLYSNEYKQAKKTLNRAIKASKAMLWKEICNDLDKDIWAGS</sequence>
<evidence type="ECO:0000313" key="2">
    <source>
        <dbReference type="Proteomes" id="UP000786811"/>
    </source>
</evidence>
<protein>
    <submittedName>
        <fullName evidence="1">Uncharacterized protein</fullName>
    </submittedName>
</protein>
<organism evidence="1 2">
    <name type="scientific">Cotesia congregata</name>
    <name type="common">Parasitoid wasp</name>
    <name type="synonym">Apanteles congregatus</name>
    <dbReference type="NCBI Taxonomy" id="51543"/>
    <lineage>
        <taxon>Eukaryota</taxon>
        <taxon>Metazoa</taxon>
        <taxon>Ecdysozoa</taxon>
        <taxon>Arthropoda</taxon>
        <taxon>Hexapoda</taxon>
        <taxon>Insecta</taxon>
        <taxon>Pterygota</taxon>
        <taxon>Neoptera</taxon>
        <taxon>Endopterygota</taxon>
        <taxon>Hymenoptera</taxon>
        <taxon>Apocrita</taxon>
        <taxon>Ichneumonoidea</taxon>
        <taxon>Braconidae</taxon>
        <taxon>Microgastrinae</taxon>
        <taxon>Cotesia</taxon>
    </lineage>
</organism>
<proteinExistence type="predicted"/>
<gene>
    <name evidence="1" type="ORF">HICCMSTLAB_LOCUS5155</name>
</gene>
<accession>A0A8J2MJ58</accession>
<comment type="caution">
    <text evidence="1">The sequence shown here is derived from an EMBL/GenBank/DDBJ whole genome shotgun (WGS) entry which is preliminary data.</text>
</comment>
<dbReference type="Proteomes" id="UP000786811">
    <property type="component" value="Unassembled WGS sequence"/>
</dbReference>
<reference evidence="1" key="1">
    <citation type="submission" date="2021-04" db="EMBL/GenBank/DDBJ databases">
        <authorList>
            <person name="Chebbi M.A.C M."/>
        </authorList>
    </citation>
    <scope>NUCLEOTIDE SEQUENCE</scope>
</reference>
<evidence type="ECO:0000313" key="1">
    <source>
        <dbReference type="EMBL" id="CAG5089231.1"/>
    </source>
</evidence>
<dbReference type="EMBL" id="CAJNRD030001119">
    <property type="protein sequence ID" value="CAG5089231.1"/>
    <property type="molecule type" value="Genomic_DNA"/>
</dbReference>
<dbReference type="AlphaFoldDB" id="A0A8J2MJ58"/>
<dbReference type="OrthoDB" id="7700944at2759"/>
<name>A0A8J2MJ58_COTCN</name>
<keyword evidence="2" id="KW-1185">Reference proteome</keyword>